<dbReference type="PANTHER" id="PTHR30349">
    <property type="entry name" value="PHAGE INTEGRASE-RELATED"/>
    <property type="match status" value="1"/>
</dbReference>
<dbReference type="EMBL" id="JADIMH010000012">
    <property type="protein sequence ID" value="MBO8466555.1"/>
    <property type="molecule type" value="Genomic_DNA"/>
</dbReference>
<evidence type="ECO:0000313" key="6">
    <source>
        <dbReference type="Proteomes" id="UP000823660"/>
    </source>
</evidence>
<keyword evidence="2" id="KW-0238">DNA-binding</keyword>
<dbReference type="SUPFAM" id="SSF56349">
    <property type="entry name" value="DNA breaking-rejoining enzymes"/>
    <property type="match status" value="1"/>
</dbReference>
<comment type="caution">
    <text evidence="5">The sequence shown here is derived from an EMBL/GenBank/DDBJ whole genome shotgun (WGS) entry which is preliminary data.</text>
</comment>
<dbReference type="PROSITE" id="PS51898">
    <property type="entry name" value="TYR_RECOMBINASE"/>
    <property type="match status" value="1"/>
</dbReference>
<dbReference type="Pfam" id="PF00589">
    <property type="entry name" value="Phage_integrase"/>
    <property type="match status" value="1"/>
</dbReference>
<name>A0A9D9I6I4_9BACT</name>
<keyword evidence="3" id="KW-0233">DNA recombination</keyword>
<evidence type="ECO:0000256" key="1">
    <source>
        <dbReference type="ARBA" id="ARBA00008857"/>
    </source>
</evidence>
<dbReference type="InterPro" id="IPR013762">
    <property type="entry name" value="Integrase-like_cat_sf"/>
</dbReference>
<dbReference type="PANTHER" id="PTHR30349:SF64">
    <property type="entry name" value="PROPHAGE INTEGRASE INTD-RELATED"/>
    <property type="match status" value="1"/>
</dbReference>
<dbReference type="GO" id="GO:0003677">
    <property type="term" value="F:DNA binding"/>
    <property type="evidence" value="ECO:0007669"/>
    <property type="project" value="UniProtKB-KW"/>
</dbReference>
<accession>A0A9D9I6I4</accession>
<dbReference type="Proteomes" id="UP000823660">
    <property type="component" value="Unassembled WGS sequence"/>
</dbReference>
<dbReference type="InterPro" id="IPR011010">
    <property type="entry name" value="DNA_brk_join_enz"/>
</dbReference>
<evidence type="ECO:0000259" key="4">
    <source>
        <dbReference type="PROSITE" id="PS51898"/>
    </source>
</evidence>
<reference evidence="5" key="2">
    <citation type="journal article" date="2021" name="PeerJ">
        <title>Extensive microbial diversity within the chicken gut microbiome revealed by metagenomics and culture.</title>
        <authorList>
            <person name="Gilroy R."/>
            <person name="Ravi A."/>
            <person name="Getino M."/>
            <person name="Pursley I."/>
            <person name="Horton D.L."/>
            <person name="Alikhan N.F."/>
            <person name="Baker D."/>
            <person name="Gharbi K."/>
            <person name="Hall N."/>
            <person name="Watson M."/>
            <person name="Adriaenssens E.M."/>
            <person name="Foster-Nyarko E."/>
            <person name="Jarju S."/>
            <person name="Secka A."/>
            <person name="Antonio M."/>
            <person name="Oren A."/>
            <person name="Chaudhuri R.R."/>
            <person name="La Ragione R."/>
            <person name="Hildebrand F."/>
            <person name="Pallen M.J."/>
        </authorList>
    </citation>
    <scope>NUCLEOTIDE SEQUENCE</scope>
    <source>
        <strain evidence="5">B1-15692</strain>
    </source>
</reference>
<dbReference type="InterPro" id="IPR002104">
    <property type="entry name" value="Integrase_catalytic"/>
</dbReference>
<gene>
    <name evidence="5" type="ORF">IAB99_02165</name>
</gene>
<protein>
    <submittedName>
        <fullName evidence="5">Site-specific integrase</fullName>
    </submittedName>
</protein>
<evidence type="ECO:0000256" key="3">
    <source>
        <dbReference type="ARBA" id="ARBA00023172"/>
    </source>
</evidence>
<evidence type="ECO:0000256" key="2">
    <source>
        <dbReference type="ARBA" id="ARBA00023125"/>
    </source>
</evidence>
<comment type="similarity">
    <text evidence="1">Belongs to the 'phage' integrase family.</text>
</comment>
<dbReference type="InterPro" id="IPR050090">
    <property type="entry name" value="Tyrosine_recombinase_XerCD"/>
</dbReference>
<dbReference type="AlphaFoldDB" id="A0A9D9I6I4"/>
<dbReference type="Gene3D" id="1.10.150.130">
    <property type="match status" value="1"/>
</dbReference>
<dbReference type="Gene3D" id="1.10.443.10">
    <property type="entry name" value="Intergrase catalytic core"/>
    <property type="match status" value="1"/>
</dbReference>
<dbReference type="GO" id="GO:0015074">
    <property type="term" value="P:DNA integration"/>
    <property type="evidence" value="ECO:0007669"/>
    <property type="project" value="InterPro"/>
</dbReference>
<feature type="domain" description="Tyr recombinase" evidence="4">
    <location>
        <begin position="131"/>
        <end position="324"/>
    </location>
</feature>
<reference evidence="5" key="1">
    <citation type="submission" date="2020-10" db="EMBL/GenBank/DDBJ databases">
        <authorList>
            <person name="Gilroy R."/>
        </authorList>
    </citation>
    <scope>NUCLEOTIDE SEQUENCE</scope>
    <source>
        <strain evidence="5">B1-15692</strain>
    </source>
</reference>
<sequence length="330" mass="37943">MLKYRKDGMSVIVVLGRRRKNNCSITLNSSLHLMMDECLKEGKINSYYRCRSTLLNIERFAGRDISFGEVTPQWLKECEKYWLCDGKSLTTVNIYMKTLKCIFYEAIRNGHVQESDSPFGKYGYTAPKPSSRKLALTMTQIKKIMDYRGPERIEMYRDLWLFSYLCNGINFKDMLNLRYGSISNGEISFVRSKTMYAYGRSKVIKAVLCPEMQHIINRWGNRYTGRPDTFIFPFLKGTEDSFRAAIIVRQVIGRCNSALKRIAADIGIPPFTTYAARHSFATVLQRKGVPISFISESLGHSNLSVTENYLAGFDREARFRNALVLTDFGL</sequence>
<proteinExistence type="inferred from homology"/>
<dbReference type="GO" id="GO:0006310">
    <property type="term" value="P:DNA recombination"/>
    <property type="evidence" value="ECO:0007669"/>
    <property type="project" value="UniProtKB-KW"/>
</dbReference>
<dbReference type="Pfam" id="PF13102">
    <property type="entry name" value="Phage_int_SAM_5"/>
    <property type="match status" value="1"/>
</dbReference>
<evidence type="ECO:0000313" key="5">
    <source>
        <dbReference type="EMBL" id="MBO8466555.1"/>
    </source>
</evidence>
<dbReference type="InterPro" id="IPR025269">
    <property type="entry name" value="SAM-like_dom"/>
</dbReference>
<dbReference type="InterPro" id="IPR010998">
    <property type="entry name" value="Integrase_recombinase_N"/>
</dbReference>
<organism evidence="5 6">
    <name type="scientific">Candidatus Cryptobacteroides faecipullorum</name>
    <dbReference type="NCBI Taxonomy" id="2840764"/>
    <lineage>
        <taxon>Bacteria</taxon>
        <taxon>Pseudomonadati</taxon>
        <taxon>Bacteroidota</taxon>
        <taxon>Bacteroidia</taxon>
        <taxon>Bacteroidales</taxon>
        <taxon>Candidatus Cryptobacteroides</taxon>
    </lineage>
</organism>